<dbReference type="PANTHER" id="PTHR33755:SF6">
    <property type="entry name" value="PLASMID STABILIZATION SYSTEM PROTEIN"/>
    <property type="match status" value="1"/>
</dbReference>
<dbReference type="Pfam" id="PF05016">
    <property type="entry name" value="ParE_toxin"/>
    <property type="match status" value="1"/>
</dbReference>
<evidence type="ECO:0000256" key="1">
    <source>
        <dbReference type="ARBA" id="ARBA00006226"/>
    </source>
</evidence>
<dbReference type="AlphaFoldDB" id="A0A917FFF1"/>
<keyword evidence="4" id="KW-1185">Reference proteome</keyword>
<dbReference type="InterPro" id="IPR007712">
    <property type="entry name" value="RelE/ParE_toxin"/>
</dbReference>
<comment type="caution">
    <text evidence="3">The sequence shown here is derived from an EMBL/GenBank/DDBJ whole genome shotgun (WGS) entry which is preliminary data.</text>
</comment>
<dbReference type="RefSeq" id="WP_188581388.1">
    <property type="nucleotide sequence ID" value="NZ_BMCT01000005.1"/>
</dbReference>
<protein>
    <recommendedName>
        <fullName evidence="5">Type II toxin-antitoxin system RelE/ParE family toxin</fullName>
    </recommendedName>
</protein>
<sequence length="101" mass="11163">MARTVTFRPAALTDLDAIEDYIARDRPERAAAFVDGIIARCGQLGAQPEMGRARDDLRPGLRLLPLDRRVVVVYRLTPGPVEIIRIFYGGRDFAALIAGEP</sequence>
<evidence type="ECO:0000313" key="4">
    <source>
        <dbReference type="Proteomes" id="UP000606044"/>
    </source>
</evidence>
<comment type="similarity">
    <text evidence="1">Belongs to the RelE toxin family.</text>
</comment>
<reference evidence="3" key="2">
    <citation type="submission" date="2020-09" db="EMBL/GenBank/DDBJ databases">
        <authorList>
            <person name="Sun Q."/>
            <person name="Sedlacek I."/>
        </authorList>
    </citation>
    <scope>NUCLEOTIDE SEQUENCE</scope>
    <source>
        <strain evidence="3">CCM 7897</strain>
    </source>
</reference>
<organism evidence="3 4">
    <name type="scientific">Azorhizobium oxalatiphilum</name>
    <dbReference type="NCBI Taxonomy" id="980631"/>
    <lineage>
        <taxon>Bacteria</taxon>
        <taxon>Pseudomonadati</taxon>
        <taxon>Pseudomonadota</taxon>
        <taxon>Alphaproteobacteria</taxon>
        <taxon>Hyphomicrobiales</taxon>
        <taxon>Xanthobacteraceae</taxon>
        <taxon>Azorhizobium</taxon>
    </lineage>
</organism>
<dbReference type="InterPro" id="IPR051803">
    <property type="entry name" value="TA_system_RelE-like_toxin"/>
</dbReference>
<proteinExistence type="inferred from homology"/>
<dbReference type="InterPro" id="IPR035093">
    <property type="entry name" value="RelE/ParE_toxin_dom_sf"/>
</dbReference>
<gene>
    <name evidence="3" type="ORF">GCM10007301_37680</name>
</gene>
<reference evidence="3" key="1">
    <citation type="journal article" date="2014" name="Int. J. Syst. Evol. Microbiol.">
        <title>Complete genome sequence of Corynebacterium casei LMG S-19264T (=DSM 44701T), isolated from a smear-ripened cheese.</title>
        <authorList>
            <consortium name="US DOE Joint Genome Institute (JGI-PGF)"/>
            <person name="Walter F."/>
            <person name="Albersmeier A."/>
            <person name="Kalinowski J."/>
            <person name="Ruckert C."/>
        </authorList>
    </citation>
    <scope>NUCLEOTIDE SEQUENCE</scope>
    <source>
        <strain evidence="3">CCM 7897</strain>
    </source>
</reference>
<keyword evidence="2" id="KW-1277">Toxin-antitoxin system</keyword>
<evidence type="ECO:0000256" key="2">
    <source>
        <dbReference type="ARBA" id="ARBA00022649"/>
    </source>
</evidence>
<dbReference type="Gene3D" id="3.30.2310.20">
    <property type="entry name" value="RelE-like"/>
    <property type="match status" value="1"/>
</dbReference>
<evidence type="ECO:0008006" key="5">
    <source>
        <dbReference type="Google" id="ProtNLM"/>
    </source>
</evidence>
<accession>A0A917FFF1</accession>
<dbReference type="Proteomes" id="UP000606044">
    <property type="component" value="Unassembled WGS sequence"/>
</dbReference>
<evidence type="ECO:0000313" key="3">
    <source>
        <dbReference type="EMBL" id="GGF74325.1"/>
    </source>
</evidence>
<dbReference type="PANTHER" id="PTHR33755">
    <property type="entry name" value="TOXIN PARE1-RELATED"/>
    <property type="match status" value="1"/>
</dbReference>
<name>A0A917FFF1_9HYPH</name>
<dbReference type="EMBL" id="BMCT01000005">
    <property type="protein sequence ID" value="GGF74325.1"/>
    <property type="molecule type" value="Genomic_DNA"/>
</dbReference>